<keyword evidence="2" id="KW-0472">Membrane</keyword>
<name>A0A1R1JN11_ALCXX</name>
<dbReference type="GO" id="GO:0043684">
    <property type="term" value="C:type IV secretion system complex"/>
    <property type="evidence" value="ECO:0007669"/>
    <property type="project" value="UniProtKB-UniRule"/>
</dbReference>
<feature type="domain" description="Bacterial type II secretion system protein E" evidence="3">
    <location>
        <begin position="167"/>
        <end position="295"/>
    </location>
</feature>
<dbReference type="InterPro" id="IPR027417">
    <property type="entry name" value="P-loop_NTPase"/>
</dbReference>
<dbReference type="OrthoDB" id="9810761at2"/>
<dbReference type="GO" id="GO:0044097">
    <property type="term" value="P:secretion by the type IV secretion system"/>
    <property type="evidence" value="ECO:0007669"/>
    <property type="project" value="InterPro"/>
</dbReference>
<organism evidence="4 5">
    <name type="scientific">Alcaligenes xylosoxydans xylosoxydans</name>
    <name type="common">Achromobacter xylosoxidans</name>
    <dbReference type="NCBI Taxonomy" id="85698"/>
    <lineage>
        <taxon>Bacteria</taxon>
        <taxon>Pseudomonadati</taxon>
        <taxon>Pseudomonadota</taxon>
        <taxon>Betaproteobacteria</taxon>
        <taxon>Burkholderiales</taxon>
        <taxon>Alcaligenaceae</taxon>
        <taxon>Achromobacter</taxon>
    </lineage>
</organism>
<dbReference type="AlphaFoldDB" id="A0A1R1JN11"/>
<dbReference type="SUPFAM" id="SSF52540">
    <property type="entry name" value="P-loop containing nucleoside triphosphate hydrolases"/>
    <property type="match status" value="1"/>
</dbReference>
<comment type="caution">
    <text evidence="4">The sequence shown here is derived from an EMBL/GenBank/DDBJ whole genome shotgun (WGS) entry which is preliminary data.</text>
</comment>
<dbReference type="InterPro" id="IPR050921">
    <property type="entry name" value="T4SS_GSP_E_ATPase"/>
</dbReference>
<sequence>MNDHSLPQHVGGVERSLAVRQMLRPISRYMADDAIREITIPRPGVILTSTRGKWQLHEVPELNFDFLEGLISAIASYNNVRISPAMSLKLADGERVQIARPPAVIDGTVSINIRKHSILVKQLHDYQAEGAFDGWRDVSGPVEDLAALTKQDRELWDLLQRRDILGFLKTAVGYRRNIIVGGKTFSGKTTFARSLIECVPTDERLITIEDVHELFLPNHPNRVHMLYGAGAGQISPTQCIEAAMRSSPDRIFLSELRGIEAWDYLSALNTGHPGSVTTTHANSARDTYSRVALLIKQSTAGSQMDIDTILRYLHSTLDISLYFSNFKLAEVYFNPGRTARI</sequence>
<evidence type="ECO:0000256" key="2">
    <source>
        <dbReference type="RuleBase" id="RU366071"/>
    </source>
</evidence>
<dbReference type="RefSeq" id="WP_076414557.1">
    <property type="nucleotide sequence ID" value="NZ_MJMN01000035.1"/>
</dbReference>
<reference evidence="4 5" key="1">
    <citation type="submission" date="2016-09" db="EMBL/GenBank/DDBJ databases">
        <title>Phylogenomics of Achromobacter.</title>
        <authorList>
            <person name="Jeukens J."/>
            <person name="Freschi L."/>
            <person name="Vincent A.T."/>
            <person name="Emond-Rheault J.-G."/>
            <person name="Kukavica-Ibrulj I."/>
            <person name="Charette S.J."/>
            <person name="Levesque R.C."/>
        </authorList>
    </citation>
    <scope>NUCLEOTIDE SEQUENCE [LARGE SCALE GENOMIC DNA]</scope>
    <source>
        <strain evidence="4 5">AUS488</strain>
    </source>
</reference>
<dbReference type="GO" id="GO:0005524">
    <property type="term" value="F:ATP binding"/>
    <property type="evidence" value="ECO:0007669"/>
    <property type="project" value="UniProtKB-UniRule"/>
</dbReference>
<evidence type="ECO:0000313" key="5">
    <source>
        <dbReference type="Proteomes" id="UP000187251"/>
    </source>
</evidence>
<comment type="similarity">
    <text evidence="1 2">Belongs to the GSP E family.</text>
</comment>
<gene>
    <name evidence="4" type="ORF">BIZ92_12630</name>
</gene>
<dbReference type="InterPro" id="IPR001482">
    <property type="entry name" value="T2SS/T4SS_dom"/>
</dbReference>
<evidence type="ECO:0000256" key="1">
    <source>
        <dbReference type="ARBA" id="ARBA00006611"/>
    </source>
</evidence>
<dbReference type="PANTHER" id="PTHR30486:SF6">
    <property type="entry name" value="TYPE IV PILUS RETRACTATION ATPASE PILT"/>
    <property type="match status" value="1"/>
</dbReference>
<accession>A0A1R1JN11</accession>
<dbReference type="EMBL" id="MJMN01000035">
    <property type="protein sequence ID" value="OMG80729.1"/>
    <property type="molecule type" value="Genomic_DNA"/>
</dbReference>
<keyword evidence="2" id="KW-0547">Nucleotide-binding</keyword>
<dbReference type="CDD" id="cd01130">
    <property type="entry name" value="VirB11-like_ATPase"/>
    <property type="match status" value="1"/>
</dbReference>
<keyword evidence="2" id="KW-0067">ATP-binding</keyword>
<evidence type="ECO:0000259" key="3">
    <source>
        <dbReference type="Pfam" id="PF00437"/>
    </source>
</evidence>
<dbReference type="Gene3D" id="3.30.450.90">
    <property type="match status" value="1"/>
</dbReference>
<proteinExistence type="inferred from homology"/>
<protein>
    <recommendedName>
        <fullName evidence="2">Type IV secretion system protein</fullName>
    </recommendedName>
</protein>
<keyword evidence="2" id="KW-1003">Cell membrane</keyword>
<dbReference type="GO" id="GO:0016887">
    <property type="term" value="F:ATP hydrolysis activity"/>
    <property type="evidence" value="ECO:0007669"/>
    <property type="project" value="InterPro"/>
</dbReference>
<comment type="function">
    <text evidence="2">Part of the Type IV secretion system.</text>
</comment>
<dbReference type="Pfam" id="PF00437">
    <property type="entry name" value="T2SSE"/>
    <property type="match status" value="1"/>
</dbReference>
<dbReference type="GO" id="GO:0005886">
    <property type="term" value="C:plasma membrane"/>
    <property type="evidence" value="ECO:0007669"/>
    <property type="project" value="UniProtKB-SubCell"/>
</dbReference>
<dbReference type="NCBIfam" id="TIGR02788">
    <property type="entry name" value="VirB11"/>
    <property type="match status" value="1"/>
</dbReference>
<dbReference type="Gene3D" id="3.40.50.300">
    <property type="entry name" value="P-loop containing nucleotide triphosphate hydrolases"/>
    <property type="match status" value="1"/>
</dbReference>
<dbReference type="PANTHER" id="PTHR30486">
    <property type="entry name" value="TWITCHING MOTILITY PROTEIN PILT"/>
    <property type="match status" value="1"/>
</dbReference>
<dbReference type="InterPro" id="IPR014155">
    <property type="entry name" value="VirB11"/>
</dbReference>
<dbReference type="Proteomes" id="UP000187251">
    <property type="component" value="Unassembled WGS sequence"/>
</dbReference>
<comment type="subcellular location">
    <subcellularLocation>
        <location evidence="2">Cell inner membrane</location>
        <topology evidence="2">Peripheral membrane protein</topology>
        <orientation evidence="2">Cytoplasmic side</orientation>
    </subcellularLocation>
</comment>
<evidence type="ECO:0000313" key="4">
    <source>
        <dbReference type="EMBL" id="OMG80729.1"/>
    </source>
</evidence>
<keyword evidence="2" id="KW-0997">Cell inner membrane</keyword>